<protein>
    <recommendedName>
        <fullName evidence="4 5">Large ribosomal subunit protein uL5</fullName>
    </recommendedName>
</protein>
<dbReference type="SUPFAM" id="SSF55282">
    <property type="entry name" value="RL5-like"/>
    <property type="match status" value="1"/>
</dbReference>
<dbReference type="NCBIfam" id="NF000585">
    <property type="entry name" value="PRK00010.1"/>
    <property type="match status" value="1"/>
</dbReference>
<reference evidence="9 10" key="1">
    <citation type="journal article" date="2017" name="BMC Genomics">
        <title>Genome sequencing of 39 Akkermansia muciniphila isolates reveals its population structure, genomic and functional diverisity, and global distribution in mammalian gut microbiotas.</title>
        <authorList>
            <person name="Guo X."/>
            <person name="Li S."/>
            <person name="Zhang J."/>
            <person name="Wu F."/>
            <person name="Li X."/>
            <person name="Wu D."/>
            <person name="Zhang M."/>
            <person name="Ou Z."/>
            <person name="Jie Z."/>
            <person name="Yan Q."/>
            <person name="Li P."/>
            <person name="Yi J."/>
            <person name="Peng Y."/>
        </authorList>
    </citation>
    <scope>NUCLEOTIDE SEQUENCE [LARGE SCALE GENOMIC DNA]</scope>
    <source>
        <strain evidence="9 10">GP24</strain>
    </source>
</reference>
<feature type="domain" description="Large ribosomal subunit protein uL5 C-terminal" evidence="8">
    <location>
        <begin position="86"/>
        <end position="178"/>
    </location>
</feature>
<dbReference type="FunFam" id="3.30.1440.10:FF:000001">
    <property type="entry name" value="50S ribosomal protein L5"/>
    <property type="match status" value="1"/>
</dbReference>
<evidence type="ECO:0000256" key="4">
    <source>
        <dbReference type="ARBA" id="ARBA00035245"/>
    </source>
</evidence>
<sequence length="193" mass="21745">MSTPTLQTYYREKVVPGLQAKHAYKNVHQIPRLEKIVVTSCMGKHPDRKQAVEDAVNEIAKITGQKPSTTFARKSVANFKVREGEPLGARVTLRGTRMWEFLDRFINVTAPNIRDFRGLPYKSFDGNGNYAIGISDQSIFPEIELDQIKRQIGFDIIFVTTAPTDDEGRDLLRALGVPMREPKKAEETQPANA</sequence>
<dbReference type="InterPro" id="IPR002132">
    <property type="entry name" value="Ribosomal_uL5"/>
</dbReference>
<evidence type="ECO:0000313" key="10">
    <source>
        <dbReference type="Proteomes" id="UP000236000"/>
    </source>
</evidence>
<dbReference type="RefSeq" id="WP_102714965.1">
    <property type="nucleotide sequence ID" value="NZ_CABMLK010000002.1"/>
</dbReference>
<dbReference type="EMBL" id="PJKA01000013">
    <property type="protein sequence ID" value="PNC16914.1"/>
    <property type="molecule type" value="Genomic_DNA"/>
</dbReference>
<dbReference type="OrthoDB" id="9806626at2"/>
<dbReference type="Pfam" id="PF00281">
    <property type="entry name" value="Ribosomal_L5"/>
    <property type="match status" value="1"/>
</dbReference>
<proteinExistence type="inferred from homology"/>
<dbReference type="Pfam" id="PF00673">
    <property type="entry name" value="Ribosomal_L5_C"/>
    <property type="match status" value="1"/>
</dbReference>
<organism evidence="9 10">
    <name type="scientific">Akkermansia muciniphila</name>
    <dbReference type="NCBI Taxonomy" id="239935"/>
    <lineage>
        <taxon>Bacteria</taxon>
        <taxon>Pseudomonadati</taxon>
        <taxon>Verrucomicrobiota</taxon>
        <taxon>Verrucomicrobiia</taxon>
        <taxon>Verrucomicrobiales</taxon>
        <taxon>Akkermansiaceae</taxon>
        <taxon>Akkermansia</taxon>
    </lineage>
</organism>
<dbReference type="GO" id="GO:0006412">
    <property type="term" value="P:translation"/>
    <property type="evidence" value="ECO:0007669"/>
    <property type="project" value="UniProtKB-UniRule"/>
</dbReference>
<keyword evidence="2 5" id="KW-0689">Ribosomal protein</keyword>
<name>A0A2N8HAM7_9BACT</name>
<comment type="subunit">
    <text evidence="5">Part of the 50S ribosomal subunit; part of the 5S rRNA/L5/L18/L25 subcomplex. Contacts the 5S rRNA and the P site tRNA. Forms a bridge to the 30S subunit in the 70S ribosome.</text>
</comment>
<dbReference type="GO" id="GO:0019843">
    <property type="term" value="F:rRNA binding"/>
    <property type="evidence" value="ECO:0007669"/>
    <property type="project" value="UniProtKB-UniRule"/>
</dbReference>
<evidence type="ECO:0000256" key="6">
    <source>
        <dbReference type="RuleBase" id="RU003930"/>
    </source>
</evidence>
<keyword evidence="5" id="KW-0694">RNA-binding</keyword>
<dbReference type="InterPro" id="IPR020930">
    <property type="entry name" value="Ribosomal_uL5_bac-type"/>
</dbReference>
<evidence type="ECO:0000313" key="9">
    <source>
        <dbReference type="EMBL" id="PNC16914.1"/>
    </source>
</evidence>
<keyword evidence="5" id="KW-0699">rRNA-binding</keyword>
<keyword evidence="3 5" id="KW-0687">Ribonucleoprotein</keyword>
<accession>A0A2N8HAM7</accession>
<dbReference type="GO" id="GO:1990904">
    <property type="term" value="C:ribonucleoprotein complex"/>
    <property type="evidence" value="ECO:0007669"/>
    <property type="project" value="UniProtKB-KW"/>
</dbReference>
<dbReference type="InterPro" id="IPR031310">
    <property type="entry name" value="Ribosomal_uL5_N"/>
</dbReference>
<dbReference type="InterPro" id="IPR022803">
    <property type="entry name" value="Ribosomal_uL5_dom_sf"/>
</dbReference>
<evidence type="ECO:0000256" key="2">
    <source>
        <dbReference type="ARBA" id="ARBA00022980"/>
    </source>
</evidence>
<gene>
    <name evidence="5" type="primary">rplE</name>
    <name evidence="9" type="ORF">CXU22_09675</name>
</gene>
<evidence type="ECO:0000259" key="8">
    <source>
        <dbReference type="Pfam" id="PF00673"/>
    </source>
</evidence>
<evidence type="ECO:0000259" key="7">
    <source>
        <dbReference type="Pfam" id="PF00281"/>
    </source>
</evidence>
<dbReference type="AlphaFoldDB" id="A0A2N8HAM7"/>
<comment type="similarity">
    <text evidence="1 5 6">Belongs to the universal ribosomal protein uL5 family.</text>
</comment>
<keyword evidence="5" id="KW-0820">tRNA-binding</keyword>
<comment type="caution">
    <text evidence="9">The sequence shown here is derived from an EMBL/GenBank/DDBJ whole genome shotgun (WGS) entry which is preliminary data.</text>
</comment>
<dbReference type="HAMAP" id="MF_01333_B">
    <property type="entry name" value="Ribosomal_uL5_B"/>
    <property type="match status" value="1"/>
</dbReference>
<dbReference type="Gene3D" id="3.30.1440.10">
    <property type="match status" value="1"/>
</dbReference>
<dbReference type="Proteomes" id="UP000236000">
    <property type="component" value="Unassembled WGS sequence"/>
</dbReference>
<evidence type="ECO:0000256" key="3">
    <source>
        <dbReference type="ARBA" id="ARBA00023274"/>
    </source>
</evidence>
<dbReference type="GO" id="GO:0000049">
    <property type="term" value="F:tRNA binding"/>
    <property type="evidence" value="ECO:0007669"/>
    <property type="project" value="UniProtKB-UniRule"/>
</dbReference>
<feature type="domain" description="Large ribosomal subunit protein uL5 N-terminal" evidence="7">
    <location>
        <begin position="26"/>
        <end position="82"/>
    </location>
</feature>
<evidence type="ECO:0000256" key="1">
    <source>
        <dbReference type="ARBA" id="ARBA00008553"/>
    </source>
</evidence>
<evidence type="ECO:0000256" key="5">
    <source>
        <dbReference type="HAMAP-Rule" id="MF_01333"/>
    </source>
</evidence>
<dbReference type="PIRSF" id="PIRSF002161">
    <property type="entry name" value="Ribosomal_L5"/>
    <property type="match status" value="1"/>
</dbReference>
<dbReference type="InterPro" id="IPR031309">
    <property type="entry name" value="Ribosomal_uL5_C"/>
</dbReference>
<dbReference type="GO" id="GO:0005840">
    <property type="term" value="C:ribosome"/>
    <property type="evidence" value="ECO:0007669"/>
    <property type="project" value="UniProtKB-KW"/>
</dbReference>
<dbReference type="GO" id="GO:0003735">
    <property type="term" value="F:structural constituent of ribosome"/>
    <property type="evidence" value="ECO:0007669"/>
    <property type="project" value="InterPro"/>
</dbReference>
<dbReference type="PANTHER" id="PTHR11994">
    <property type="entry name" value="60S RIBOSOMAL PROTEIN L11-RELATED"/>
    <property type="match status" value="1"/>
</dbReference>
<comment type="function">
    <text evidence="5">This is 1 of the proteins that bind and probably mediate the attachment of the 5S RNA into the large ribosomal subunit, where it forms part of the central protuberance. In the 70S ribosome it contacts protein S13 of the 30S subunit (bridge B1b), connecting the 2 subunits; this bridge is implicated in subunit movement. Contacts the P site tRNA; the 5S rRNA and some of its associated proteins might help stabilize positioning of ribosome-bound tRNAs.</text>
</comment>